<dbReference type="PANTHER" id="PTHR14003">
    <property type="entry name" value="TRANSCRIPTIONAL REPRESSOR PROTEIN YY"/>
    <property type="match status" value="1"/>
</dbReference>
<dbReference type="AlphaFoldDB" id="A0A9P0EA05"/>
<dbReference type="PROSITE" id="PS50157">
    <property type="entry name" value="ZINC_FINGER_C2H2_2"/>
    <property type="match status" value="2"/>
</dbReference>
<dbReference type="Pfam" id="PF00096">
    <property type="entry name" value="zf-C2H2"/>
    <property type="match status" value="2"/>
</dbReference>
<evidence type="ECO:0000256" key="2">
    <source>
        <dbReference type="ARBA" id="ARBA00022737"/>
    </source>
</evidence>
<dbReference type="FunFam" id="3.30.160.60:FF:000474">
    <property type="entry name" value="zinc finger protein 367"/>
    <property type="match status" value="1"/>
</dbReference>
<feature type="domain" description="C2H2-type" evidence="7">
    <location>
        <begin position="92"/>
        <end position="121"/>
    </location>
</feature>
<keyword evidence="2" id="KW-0677">Repeat</keyword>
<dbReference type="EMBL" id="OV725079">
    <property type="protein sequence ID" value="CAH1394942.1"/>
    <property type="molecule type" value="Genomic_DNA"/>
</dbReference>
<protein>
    <recommendedName>
        <fullName evidence="7">C2H2-type domain-containing protein</fullName>
    </recommendedName>
</protein>
<evidence type="ECO:0000259" key="7">
    <source>
        <dbReference type="PROSITE" id="PS50157"/>
    </source>
</evidence>
<dbReference type="GO" id="GO:0000978">
    <property type="term" value="F:RNA polymerase II cis-regulatory region sequence-specific DNA binding"/>
    <property type="evidence" value="ECO:0007669"/>
    <property type="project" value="TreeGrafter"/>
</dbReference>
<dbReference type="GO" id="GO:0005667">
    <property type="term" value="C:transcription regulator complex"/>
    <property type="evidence" value="ECO:0007669"/>
    <property type="project" value="TreeGrafter"/>
</dbReference>
<accession>A0A9P0EA05</accession>
<feature type="region of interest" description="Disordered" evidence="6">
    <location>
        <begin position="179"/>
        <end position="239"/>
    </location>
</feature>
<dbReference type="InterPro" id="IPR013087">
    <property type="entry name" value="Znf_C2H2_type"/>
</dbReference>
<feature type="compositionally biased region" description="Basic and acidic residues" evidence="6">
    <location>
        <begin position="179"/>
        <end position="197"/>
    </location>
</feature>
<keyword evidence="3 5" id="KW-0863">Zinc-finger</keyword>
<dbReference type="Proteomes" id="UP001152798">
    <property type="component" value="Chromosome 3"/>
</dbReference>
<dbReference type="Gene3D" id="3.30.160.60">
    <property type="entry name" value="Classic Zinc Finger"/>
    <property type="match status" value="2"/>
</dbReference>
<dbReference type="OrthoDB" id="3437960at2759"/>
<feature type="domain" description="C2H2-type" evidence="7">
    <location>
        <begin position="64"/>
        <end position="91"/>
    </location>
</feature>
<evidence type="ECO:0000256" key="1">
    <source>
        <dbReference type="ARBA" id="ARBA00022723"/>
    </source>
</evidence>
<evidence type="ECO:0000313" key="8">
    <source>
        <dbReference type="EMBL" id="CAH1394942.1"/>
    </source>
</evidence>
<keyword evidence="1" id="KW-0479">Metal-binding</keyword>
<dbReference type="PANTHER" id="PTHR14003:SF26">
    <property type="entry name" value="ZINC FINGER PROTEIN 367"/>
    <property type="match status" value="1"/>
</dbReference>
<dbReference type="GO" id="GO:0000785">
    <property type="term" value="C:chromatin"/>
    <property type="evidence" value="ECO:0007669"/>
    <property type="project" value="TreeGrafter"/>
</dbReference>
<evidence type="ECO:0000256" key="3">
    <source>
        <dbReference type="ARBA" id="ARBA00022771"/>
    </source>
</evidence>
<dbReference type="PROSITE" id="PS00028">
    <property type="entry name" value="ZINC_FINGER_C2H2_1"/>
    <property type="match status" value="2"/>
</dbReference>
<sequence>MVEMEESYEGCLDFVLSPQIEPSDKMYPGTPVENFNKSESRRGRPKAAMISNLILEGSISKNGIRCDICSRVFPRDKSLQAHRRVHTGERPYSCDYPGCTRKFKQSGQLKTHQRLHTGERPFLCSAEGCNSRFTHANRHCTSHPNATLIRCDDFALLDSSESNQSEEVKQWLLKYRAERREARSSDKKRNDSPRRDMTPTLSDMTNVDRENRTPGQTSRKSLFGTPDSPRKRELPKKRWLRIASREQESLANLNRPTVLRHAGCLSPPPSGNNTFQWLSSPTWATSTPIRNCGPPTPPHSAERHIKIEEEVQEILAVPLPNDSFNSSFEIHHHIESFNDQVFNIEYAA</sequence>
<keyword evidence="9" id="KW-1185">Reference proteome</keyword>
<reference evidence="8" key="1">
    <citation type="submission" date="2022-01" db="EMBL/GenBank/DDBJ databases">
        <authorList>
            <person name="King R."/>
        </authorList>
    </citation>
    <scope>NUCLEOTIDE SEQUENCE</scope>
</reference>
<dbReference type="SMART" id="SM00355">
    <property type="entry name" value="ZnF_C2H2"/>
    <property type="match status" value="3"/>
</dbReference>
<name>A0A9P0EA05_NEZVI</name>
<evidence type="ECO:0000256" key="4">
    <source>
        <dbReference type="ARBA" id="ARBA00022833"/>
    </source>
</evidence>
<evidence type="ECO:0000256" key="6">
    <source>
        <dbReference type="SAM" id="MobiDB-lite"/>
    </source>
</evidence>
<dbReference type="GO" id="GO:0000981">
    <property type="term" value="F:DNA-binding transcription factor activity, RNA polymerase II-specific"/>
    <property type="evidence" value="ECO:0007669"/>
    <property type="project" value="TreeGrafter"/>
</dbReference>
<dbReference type="GO" id="GO:0008270">
    <property type="term" value="F:zinc ion binding"/>
    <property type="evidence" value="ECO:0007669"/>
    <property type="project" value="UniProtKB-KW"/>
</dbReference>
<gene>
    <name evidence="8" type="ORF">NEZAVI_LOCUS5302</name>
</gene>
<evidence type="ECO:0000256" key="5">
    <source>
        <dbReference type="PROSITE-ProRule" id="PRU00042"/>
    </source>
</evidence>
<organism evidence="8 9">
    <name type="scientific">Nezara viridula</name>
    <name type="common">Southern green stink bug</name>
    <name type="synonym">Cimex viridulus</name>
    <dbReference type="NCBI Taxonomy" id="85310"/>
    <lineage>
        <taxon>Eukaryota</taxon>
        <taxon>Metazoa</taxon>
        <taxon>Ecdysozoa</taxon>
        <taxon>Arthropoda</taxon>
        <taxon>Hexapoda</taxon>
        <taxon>Insecta</taxon>
        <taxon>Pterygota</taxon>
        <taxon>Neoptera</taxon>
        <taxon>Paraneoptera</taxon>
        <taxon>Hemiptera</taxon>
        <taxon>Heteroptera</taxon>
        <taxon>Panheteroptera</taxon>
        <taxon>Pentatomomorpha</taxon>
        <taxon>Pentatomoidea</taxon>
        <taxon>Pentatomidae</taxon>
        <taxon>Pentatominae</taxon>
        <taxon>Nezara</taxon>
    </lineage>
</organism>
<evidence type="ECO:0000313" key="9">
    <source>
        <dbReference type="Proteomes" id="UP001152798"/>
    </source>
</evidence>
<dbReference type="GO" id="GO:0031519">
    <property type="term" value="C:PcG protein complex"/>
    <property type="evidence" value="ECO:0007669"/>
    <property type="project" value="TreeGrafter"/>
</dbReference>
<proteinExistence type="predicted"/>
<dbReference type="InterPro" id="IPR036236">
    <property type="entry name" value="Znf_C2H2_sf"/>
</dbReference>
<keyword evidence="4" id="KW-0862">Zinc</keyword>
<dbReference type="SUPFAM" id="SSF57667">
    <property type="entry name" value="beta-beta-alpha zinc fingers"/>
    <property type="match status" value="1"/>
</dbReference>